<evidence type="ECO:0000313" key="2">
    <source>
        <dbReference type="Proteomes" id="UP001239111"/>
    </source>
</evidence>
<sequence>MAFTRQHQTLSIGHSTSKHDDPYEAWFWKKMQEALGSAPKPIYLVNAFKVYGLAKGPVLALSTDNHIKSLQDFMRSPYYATLVPRGANKIHFFGDYADSPELFEFRLGDILMIEEMISFARAQELQFWDPISD</sequence>
<dbReference type="Proteomes" id="UP001239111">
    <property type="component" value="Chromosome 3"/>
</dbReference>
<dbReference type="EMBL" id="CM056743">
    <property type="protein sequence ID" value="KAJ8669514.1"/>
    <property type="molecule type" value="Genomic_DNA"/>
</dbReference>
<comment type="caution">
    <text evidence="1">The sequence shown here is derived from an EMBL/GenBank/DDBJ whole genome shotgun (WGS) entry which is preliminary data.</text>
</comment>
<keyword evidence="2" id="KW-1185">Reference proteome</keyword>
<name>A0ACC2NGQ7_9HYME</name>
<proteinExistence type="predicted"/>
<evidence type="ECO:0000313" key="1">
    <source>
        <dbReference type="EMBL" id="KAJ8669514.1"/>
    </source>
</evidence>
<gene>
    <name evidence="1" type="ORF">QAD02_000773</name>
</gene>
<protein>
    <submittedName>
        <fullName evidence="1">Uncharacterized protein</fullName>
    </submittedName>
</protein>
<organism evidence="1 2">
    <name type="scientific">Eretmocerus hayati</name>
    <dbReference type="NCBI Taxonomy" id="131215"/>
    <lineage>
        <taxon>Eukaryota</taxon>
        <taxon>Metazoa</taxon>
        <taxon>Ecdysozoa</taxon>
        <taxon>Arthropoda</taxon>
        <taxon>Hexapoda</taxon>
        <taxon>Insecta</taxon>
        <taxon>Pterygota</taxon>
        <taxon>Neoptera</taxon>
        <taxon>Endopterygota</taxon>
        <taxon>Hymenoptera</taxon>
        <taxon>Apocrita</taxon>
        <taxon>Proctotrupomorpha</taxon>
        <taxon>Chalcidoidea</taxon>
        <taxon>Aphelinidae</taxon>
        <taxon>Aphelininae</taxon>
        <taxon>Eretmocerus</taxon>
    </lineage>
</organism>
<accession>A0ACC2NGQ7</accession>
<reference evidence="1" key="1">
    <citation type="submission" date="2023-04" db="EMBL/GenBank/DDBJ databases">
        <title>A chromosome-level genome assembly of the parasitoid wasp Eretmocerus hayati.</title>
        <authorList>
            <person name="Zhong Y."/>
            <person name="Liu S."/>
            <person name="Liu Y."/>
        </authorList>
    </citation>
    <scope>NUCLEOTIDE SEQUENCE</scope>
    <source>
        <strain evidence="1">ZJU_SS_LIU_2023</strain>
    </source>
</reference>